<keyword evidence="1" id="KW-0812">Transmembrane</keyword>
<feature type="transmembrane region" description="Helical" evidence="1">
    <location>
        <begin position="370"/>
        <end position="395"/>
    </location>
</feature>
<reference evidence="3" key="1">
    <citation type="journal article" date="2019" name="Int. J. Syst. Evol. Microbiol.">
        <title>The Global Catalogue of Microorganisms (GCM) 10K type strain sequencing project: providing services to taxonomists for standard genome sequencing and annotation.</title>
        <authorList>
            <consortium name="The Broad Institute Genomics Platform"/>
            <consortium name="The Broad Institute Genome Sequencing Center for Infectious Disease"/>
            <person name="Wu L."/>
            <person name="Ma J."/>
        </authorList>
    </citation>
    <scope>NUCLEOTIDE SEQUENCE [LARGE SCALE GENOMIC DNA]</scope>
    <source>
        <strain evidence="3">KCTC 13193</strain>
    </source>
</reference>
<gene>
    <name evidence="2" type="ORF">ACFODW_03630</name>
</gene>
<feature type="transmembrane region" description="Helical" evidence="1">
    <location>
        <begin position="279"/>
        <end position="297"/>
    </location>
</feature>
<feature type="transmembrane region" description="Helical" evidence="1">
    <location>
        <begin position="105"/>
        <end position="132"/>
    </location>
</feature>
<evidence type="ECO:0000256" key="1">
    <source>
        <dbReference type="SAM" id="Phobius"/>
    </source>
</evidence>
<feature type="transmembrane region" description="Helical" evidence="1">
    <location>
        <begin position="441"/>
        <end position="462"/>
    </location>
</feature>
<protein>
    <submittedName>
        <fullName evidence="2">ABC transporter permease</fullName>
    </submittedName>
</protein>
<evidence type="ECO:0000313" key="2">
    <source>
        <dbReference type="EMBL" id="MFC2947451.1"/>
    </source>
</evidence>
<proteinExistence type="predicted"/>
<feature type="transmembrane region" description="Helical" evidence="1">
    <location>
        <begin position="482"/>
        <end position="505"/>
    </location>
</feature>
<feature type="transmembrane region" description="Helical" evidence="1">
    <location>
        <begin position="219"/>
        <end position="239"/>
    </location>
</feature>
<keyword evidence="1" id="KW-1133">Transmembrane helix</keyword>
<feature type="transmembrane region" description="Helical" evidence="1">
    <location>
        <begin position="144"/>
        <end position="167"/>
    </location>
</feature>
<accession>A0ABV7A361</accession>
<dbReference type="Proteomes" id="UP001595387">
    <property type="component" value="Unassembled WGS sequence"/>
</dbReference>
<dbReference type="EMBL" id="JBHRRZ010000006">
    <property type="protein sequence ID" value="MFC2947451.1"/>
    <property type="molecule type" value="Genomic_DNA"/>
</dbReference>
<name>A0ABV7A361_9BACI</name>
<keyword evidence="3" id="KW-1185">Reference proteome</keyword>
<sequence>MRIPLWLAGLVVFTLLVPGAFSELYPSQEDRAGMAETMRNPAMTALVGPGELDNYTIGAMTSHQMLLFTALAVSLMNILLICRHTRGDEEEGRAEMLRALPIGRLSNLHATLLVMASTNMILALSTGIGLYFLGIDSMSFEGSLLYGAVLGCTGLFFAGVVAVSAQLAETSRGAMGISIAVLLVAYLTRGITDINNEKWSWLSPLGWVTKTGPYTANQWSPVLLLVAAAFVLMLVSYYLHANRDIGTGTLPSRAGRTSAGQTLKGPVALALKLQRTGTVAWGIGLLVMGLSYGSVLGELEGFFDGNELLEQMLLGDGGLTLTERFLPMLFVVMAILASIPPLMSILKLIGEEKKGRLDHLLGRELSRSRLMAGYLLVSATNAFVMLSLAAIGLWATGNAAMEEGMRFWPLYSSGILYYPAILCMLGLTILLIGFQPKYSKFIWLYLVYSFMAIYWGGLFDLPDWLSKLSPYGHVPQLPVEDMAAMPVVLLIVSALVLAVAGFIGYNRRDIQGD</sequence>
<feature type="transmembrane region" description="Helical" evidence="1">
    <location>
        <begin position="174"/>
        <end position="192"/>
    </location>
</feature>
<feature type="transmembrane region" description="Helical" evidence="1">
    <location>
        <begin position="415"/>
        <end position="434"/>
    </location>
</feature>
<comment type="caution">
    <text evidence="2">The sequence shown here is derived from an EMBL/GenBank/DDBJ whole genome shotgun (WGS) entry which is preliminary data.</text>
</comment>
<feature type="transmembrane region" description="Helical" evidence="1">
    <location>
        <begin position="65"/>
        <end position="84"/>
    </location>
</feature>
<evidence type="ECO:0000313" key="3">
    <source>
        <dbReference type="Proteomes" id="UP001595387"/>
    </source>
</evidence>
<organism evidence="2 3">
    <name type="scientific">Virgibacillus sediminis</name>
    <dbReference type="NCBI Taxonomy" id="202260"/>
    <lineage>
        <taxon>Bacteria</taxon>
        <taxon>Bacillati</taxon>
        <taxon>Bacillota</taxon>
        <taxon>Bacilli</taxon>
        <taxon>Bacillales</taxon>
        <taxon>Bacillaceae</taxon>
        <taxon>Virgibacillus</taxon>
    </lineage>
</organism>
<feature type="transmembrane region" description="Helical" evidence="1">
    <location>
        <begin position="325"/>
        <end position="349"/>
    </location>
</feature>
<keyword evidence="1" id="KW-0472">Membrane</keyword>